<proteinExistence type="predicted"/>
<protein>
    <recommendedName>
        <fullName evidence="4">Lipoprotein</fullName>
    </recommendedName>
</protein>
<reference evidence="2 3" key="1">
    <citation type="submission" date="2020-01" db="EMBL/GenBank/DDBJ databases">
        <title>Complete genome sequence of a human oral phylogroup 1 Treponema sp. strain ATCC 700766, originally isolated from periodontitis dental plaque.</title>
        <authorList>
            <person name="Chan Y."/>
            <person name="Huo Y.-B."/>
            <person name="Yu X.-L."/>
            <person name="Zeng H."/>
            <person name="Leung W.-K."/>
            <person name="Watt R.M."/>
        </authorList>
    </citation>
    <scope>NUCLEOTIDE SEQUENCE [LARGE SCALE GENOMIC DNA]</scope>
    <source>
        <strain evidence="2 3">OMZ 804</strain>
    </source>
</reference>
<organism evidence="2 3">
    <name type="scientific">Treponema vincentii</name>
    <dbReference type="NCBI Taxonomy" id="69710"/>
    <lineage>
        <taxon>Bacteria</taxon>
        <taxon>Pseudomonadati</taxon>
        <taxon>Spirochaetota</taxon>
        <taxon>Spirochaetia</taxon>
        <taxon>Spirochaetales</taxon>
        <taxon>Treponemataceae</taxon>
        <taxon>Treponema</taxon>
    </lineage>
</organism>
<feature type="signal peptide" evidence="1">
    <location>
        <begin position="1"/>
        <end position="26"/>
    </location>
</feature>
<dbReference type="Proteomes" id="UP000464374">
    <property type="component" value="Chromosome"/>
</dbReference>
<accession>A0A6P1XZU9</accession>
<evidence type="ECO:0008006" key="4">
    <source>
        <dbReference type="Google" id="ProtNLM"/>
    </source>
</evidence>
<gene>
    <name evidence="2" type="ORF">GWP43_02625</name>
</gene>
<name>A0A6P1XZU9_9SPIR</name>
<dbReference type="PROSITE" id="PS51257">
    <property type="entry name" value="PROKAR_LIPOPROTEIN"/>
    <property type="match status" value="1"/>
</dbReference>
<dbReference type="AlphaFoldDB" id="A0A6P1XZU9"/>
<dbReference type="RefSeq" id="WP_162662479.1">
    <property type="nucleotide sequence ID" value="NZ_CP048020.1"/>
</dbReference>
<evidence type="ECO:0000313" key="3">
    <source>
        <dbReference type="Proteomes" id="UP000464374"/>
    </source>
</evidence>
<feature type="chain" id="PRO_5026725159" description="Lipoprotein" evidence="1">
    <location>
        <begin position="27"/>
        <end position="149"/>
    </location>
</feature>
<sequence length="149" mass="16374">MKRFSKFTVLLTTVLLTLAFVSCKQAATNEGKTLTKLKAPTNLVINSITDNTISCAVNVTFNYNGKFEGATNVILGYSTTNDSSKASYDTYNSTATVEAGENTRTVNYTGSYYFKPTSGKKYYFWLKVTSSAYNVSDSSWSNVAEFTCP</sequence>
<dbReference type="EMBL" id="CP048020">
    <property type="protein sequence ID" value="QHX42523.1"/>
    <property type="molecule type" value="Genomic_DNA"/>
</dbReference>
<dbReference type="KEGG" id="trz:GWP43_02625"/>
<keyword evidence="1" id="KW-0732">Signal</keyword>
<evidence type="ECO:0000313" key="2">
    <source>
        <dbReference type="EMBL" id="QHX42523.1"/>
    </source>
</evidence>
<evidence type="ECO:0000256" key="1">
    <source>
        <dbReference type="SAM" id="SignalP"/>
    </source>
</evidence>